<dbReference type="PANTHER" id="PTHR23517:SF1">
    <property type="match status" value="1"/>
</dbReference>
<dbReference type="Proteomes" id="UP000037566">
    <property type="component" value="Unassembled WGS sequence"/>
</dbReference>
<dbReference type="InterPro" id="IPR037541">
    <property type="entry name" value="MFS_YfcJ"/>
</dbReference>
<feature type="transmembrane region" description="Helical" evidence="8">
    <location>
        <begin position="111"/>
        <end position="136"/>
    </location>
</feature>
<evidence type="ECO:0000256" key="2">
    <source>
        <dbReference type="ARBA" id="ARBA00022448"/>
    </source>
</evidence>
<dbReference type="Pfam" id="PF07690">
    <property type="entry name" value="MFS_1"/>
    <property type="match status" value="1"/>
</dbReference>
<proteinExistence type="inferred from homology"/>
<dbReference type="NCBIfam" id="NF003477">
    <property type="entry name" value="PRK05122.1"/>
    <property type="match status" value="1"/>
</dbReference>
<keyword evidence="5 8" id="KW-0812">Transmembrane</keyword>
<feature type="transmembrane region" description="Helical" evidence="8">
    <location>
        <begin position="174"/>
        <end position="194"/>
    </location>
</feature>
<name>A0A0M0ELE0_KOMEU</name>
<dbReference type="PATRIC" id="fig|33995.3.peg.43"/>
<dbReference type="AlphaFoldDB" id="A0A0M0ELE0"/>
<dbReference type="GO" id="GO:0005886">
    <property type="term" value="C:plasma membrane"/>
    <property type="evidence" value="ECO:0007669"/>
    <property type="project" value="UniProtKB-SubCell"/>
</dbReference>
<evidence type="ECO:0000256" key="5">
    <source>
        <dbReference type="ARBA" id="ARBA00022692"/>
    </source>
</evidence>
<dbReference type="STRING" id="33995.KOEU_00380"/>
<evidence type="ECO:0000259" key="9">
    <source>
        <dbReference type="PROSITE" id="PS50850"/>
    </source>
</evidence>
<evidence type="ECO:0000256" key="6">
    <source>
        <dbReference type="ARBA" id="ARBA00022989"/>
    </source>
</evidence>
<feature type="transmembrane region" description="Helical" evidence="8">
    <location>
        <begin position="148"/>
        <end position="168"/>
    </location>
</feature>
<feature type="transmembrane region" description="Helical" evidence="8">
    <location>
        <begin position="280"/>
        <end position="296"/>
    </location>
</feature>
<dbReference type="PANTHER" id="PTHR23517">
    <property type="entry name" value="RESISTANCE PROTEIN MDTM, PUTATIVE-RELATED-RELATED"/>
    <property type="match status" value="1"/>
</dbReference>
<sequence>MCASHVKSDTGPLGLLGRLAIALFLSYMAVALPLAAIPVAILHWPGYGNGLAGLAVGIAFFSTILSRNHAGAFADTRGGRPCMRAGLALYVAASLICVLAGMASLPNGARYAILIAGRLLLGIGESLTIVGMLGWGIGLMGQQRAGRVLAWTGAAMYGAFAVGGPIGLAIYEHWGLGALMLVSALLPLLGLGLVRDVPPSQPHAGGRPPFWRILGTIRWQGIAVALQGVGFAALGAFLPLRFLHAHWPYAGLGLTCFGVAFVAGRVACGHLPDRIGGLKVALFSLLIEAAGQYLLWGASTPLLALGGAVLTGAGCSMVYPSLGVEVVHLVAPHMRGTALGGFAAFQDLAYGATGPLAGLLADRYGYGIVFLVGGLCATGAAIIILALLNARDGRKPA</sequence>
<accession>A0A0M0ELE0</accession>
<feature type="transmembrane region" description="Helical" evidence="8">
    <location>
        <begin position="47"/>
        <end position="66"/>
    </location>
</feature>
<keyword evidence="4 8" id="KW-0997">Cell inner membrane</keyword>
<keyword evidence="2 8" id="KW-0813">Transport</keyword>
<evidence type="ECO:0000313" key="10">
    <source>
        <dbReference type="EMBL" id="KON66072.1"/>
    </source>
</evidence>
<feature type="transmembrane region" description="Helical" evidence="8">
    <location>
        <begin position="302"/>
        <end position="322"/>
    </location>
</feature>
<dbReference type="RefSeq" id="WP_053322670.1">
    <property type="nucleotide sequence ID" value="NZ_LHUQ01000001.1"/>
</dbReference>
<dbReference type="EMBL" id="LHUQ01000001">
    <property type="protein sequence ID" value="KON66072.1"/>
    <property type="molecule type" value="Genomic_DNA"/>
</dbReference>
<keyword evidence="7 8" id="KW-0472">Membrane</keyword>
<comment type="similarity">
    <text evidence="8">Belongs to the major facilitator superfamily. YfcJ family.</text>
</comment>
<feature type="transmembrane region" description="Helical" evidence="8">
    <location>
        <begin position="87"/>
        <end position="105"/>
    </location>
</feature>
<dbReference type="Gene3D" id="1.20.1250.20">
    <property type="entry name" value="MFS general substrate transporter like domains"/>
    <property type="match status" value="1"/>
</dbReference>
<dbReference type="NCBIfam" id="NF009048">
    <property type="entry name" value="PRK12382.1"/>
    <property type="match status" value="1"/>
</dbReference>
<keyword evidence="3 8" id="KW-1003">Cell membrane</keyword>
<feature type="transmembrane region" description="Helical" evidence="8">
    <location>
        <begin position="222"/>
        <end position="243"/>
    </location>
</feature>
<comment type="subcellular location">
    <subcellularLocation>
        <location evidence="8">Cell inner membrane</location>
        <topology evidence="8">Multi-pass membrane protein</topology>
    </subcellularLocation>
    <subcellularLocation>
        <location evidence="1">Cell membrane</location>
        <topology evidence="1">Multi-pass membrane protein</topology>
    </subcellularLocation>
</comment>
<dbReference type="HAMAP" id="MF_02091">
    <property type="entry name" value="MFS_YfcJ"/>
    <property type="match status" value="1"/>
</dbReference>
<dbReference type="InterPro" id="IPR036259">
    <property type="entry name" value="MFS_trans_sf"/>
</dbReference>
<dbReference type="InterPro" id="IPR011701">
    <property type="entry name" value="MFS"/>
</dbReference>
<evidence type="ECO:0000256" key="3">
    <source>
        <dbReference type="ARBA" id="ARBA00022475"/>
    </source>
</evidence>
<keyword evidence="6 8" id="KW-1133">Transmembrane helix</keyword>
<dbReference type="PROSITE" id="PS50850">
    <property type="entry name" value="MFS"/>
    <property type="match status" value="1"/>
</dbReference>
<evidence type="ECO:0000256" key="8">
    <source>
        <dbReference type="HAMAP-Rule" id="MF_02091"/>
    </source>
</evidence>
<organism evidence="10 11">
    <name type="scientific">Komagataeibacter europaeus</name>
    <name type="common">Gluconacetobacter europaeus</name>
    <dbReference type="NCBI Taxonomy" id="33995"/>
    <lineage>
        <taxon>Bacteria</taxon>
        <taxon>Pseudomonadati</taxon>
        <taxon>Pseudomonadota</taxon>
        <taxon>Alphaproteobacteria</taxon>
        <taxon>Acetobacterales</taxon>
        <taxon>Acetobacteraceae</taxon>
        <taxon>Komagataeibacter</taxon>
    </lineage>
</organism>
<feature type="transmembrane region" description="Helical" evidence="8">
    <location>
        <begin position="334"/>
        <end position="352"/>
    </location>
</feature>
<comment type="caution">
    <text evidence="10">The sequence shown here is derived from an EMBL/GenBank/DDBJ whole genome shotgun (WGS) entry which is preliminary data.</text>
</comment>
<dbReference type="GO" id="GO:0022857">
    <property type="term" value="F:transmembrane transporter activity"/>
    <property type="evidence" value="ECO:0007669"/>
    <property type="project" value="UniProtKB-UniRule"/>
</dbReference>
<feature type="transmembrane region" description="Helical" evidence="8">
    <location>
        <begin position="21"/>
        <end position="41"/>
    </location>
</feature>
<protein>
    <recommendedName>
        <fullName evidence="8">Uncharacterized MFS-type transporter KOEU_00380</fullName>
    </recommendedName>
</protein>
<reference evidence="10" key="1">
    <citation type="submission" date="2015-08" db="EMBL/GenBank/DDBJ databases">
        <title>Draft genome sequence of Komagataeibacter europaeus CECT 8546 a cellulose producer strain from vinegar produced by the traditional method.</title>
        <authorList>
            <person name="Poehlein A."/>
            <person name="Valera M.J."/>
            <person name="Haack F.S."/>
            <person name="Mas A."/>
            <person name="Daniel R."/>
            <person name="Streit W.R."/>
            <person name="Mateo E."/>
        </authorList>
    </citation>
    <scope>NUCLEOTIDE SEQUENCE [LARGE SCALE GENOMIC DNA]</scope>
    <source>
        <strain evidence="10">CECT 8546</strain>
    </source>
</reference>
<evidence type="ECO:0000256" key="7">
    <source>
        <dbReference type="ARBA" id="ARBA00023136"/>
    </source>
</evidence>
<evidence type="ECO:0000256" key="4">
    <source>
        <dbReference type="ARBA" id="ARBA00022519"/>
    </source>
</evidence>
<feature type="transmembrane region" description="Helical" evidence="8">
    <location>
        <begin position="249"/>
        <end position="268"/>
    </location>
</feature>
<evidence type="ECO:0000313" key="11">
    <source>
        <dbReference type="Proteomes" id="UP000037566"/>
    </source>
</evidence>
<dbReference type="OrthoDB" id="322544at2"/>
<keyword evidence="11" id="KW-1185">Reference proteome</keyword>
<dbReference type="InterPro" id="IPR020846">
    <property type="entry name" value="MFS_dom"/>
</dbReference>
<gene>
    <name evidence="10" type="ORF">KOEU_00380</name>
</gene>
<evidence type="ECO:0000256" key="1">
    <source>
        <dbReference type="ARBA" id="ARBA00004651"/>
    </source>
</evidence>
<dbReference type="InterPro" id="IPR050171">
    <property type="entry name" value="MFS_Transporters"/>
</dbReference>
<dbReference type="SUPFAM" id="SSF103473">
    <property type="entry name" value="MFS general substrate transporter"/>
    <property type="match status" value="1"/>
</dbReference>
<feature type="transmembrane region" description="Helical" evidence="8">
    <location>
        <begin position="364"/>
        <end position="388"/>
    </location>
</feature>
<feature type="domain" description="Major facilitator superfamily (MFS) profile" evidence="9">
    <location>
        <begin position="176"/>
        <end position="397"/>
    </location>
</feature>